<dbReference type="Proteomes" id="UP000030645">
    <property type="component" value="Unassembled WGS sequence"/>
</dbReference>
<protein>
    <submittedName>
        <fullName evidence="1">Uncharacterized protein</fullName>
    </submittedName>
</protein>
<evidence type="ECO:0000313" key="1">
    <source>
        <dbReference type="EMBL" id="EXC25509.1"/>
    </source>
</evidence>
<accession>W9S4L1</accession>
<dbReference type="EMBL" id="KE346072">
    <property type="protein sequence ID" value="EXC25509.1"/>
    <property type="molecule type" value="Genomic_DNA"/>
</dbReference>
<dbReference type="AlphaFoldDB" id="W9S4L1"/>
<gene>
    <name evidence="1" type="ORF">L484_009817</name>
</gene>
<reference evidence="2" key="1">
    <citation type="submission" date="2013-01" db="EMBL/GenBank/DDBJ databases">
        <title>Draft Genome Sequence of a Mulberry Tree, Morus notabilis C.K. Schneid.</title>
        <authorList>
            <person name="He N."/>
            <person name="Zhao S."/>
        </authorList>
    </citation>
    <scope>NUCLEOTIDE SEQUENCE</scope>
</reference>
<name>W9S4L1_9ROSA</name>
<proteinExistence type="predicted"/>
<keyword evidence="2" id="KW-1185">Reference proteome</keyword>
<organism evidence="1 2">
    <name type="scientific">Morus notabilis</name>
    <dbReference type="NCBI Taxonomy" id="981085"/>
    <lineage>
        <taxon>Eukaryota</taxon>
        <taxon>Viridiplantae</taxon>
        <taxon>Streptophyta</taxon>
        <taxon>Embryophyta</taxon>
        <taxon>Tracheophyta</taxon>
        <taxon>Spermatophyta</taxon>
        <taxon>Magnoliopsida</taxon>
        <taxon>eudicotyledons</taxon>
        <taxon>Gunneridae</taxon>
        <taxon>Pentapetalae</taxon>
        <taxon>rosids</taxon>
        <taxon>fabids</taxon>
        <taxon>Rosales</taxon>
        <taxon>Moraceae</taxon>
        <taxon>Moreae</taxon>
        <taxon>Morus</taxon>
    </lineage>
</organism>
<sequence length="101" mass="11542">MAVWFEGIPREYEPKALIPCMCAAVSNSLSHYFIQMLTSTLSSTGSDTLYILMLLRALKSVWLESKKDEELEGWRDPIWWAIKESTSLFLSSLVISLQPNK</sequence>
<evidence type="ECO:0000313" key="2">
    <source>
        <dbReference type="Proteomes" id="UP000030645"/>
    </source>
</evidence>